<dbReference type="EMBL" id="NHOO01000016">
    <property type="protein sequence ID" value="OVE46727.1"/>
    <property type="molecule type" value="Genomic_DNA"/>
</dbReference>
<proteinExistence type="predicted"/>
<protein>
    <submittedName>
        <fullName evidence="1">Uncharacterized protein</fullName>
    </submittedName>
</protein>
<sequence length="132" mass="14845">MAEVQGCFAPIDHVFDCLEAGEVDVIGDAVVFKSFEDGTWYELAPAMRGWCELWEKLAQHYRLLFDTGPVHALVGKLEREEYLTREEVAAGRAVIDLARRAYMGMDVHEVKDFVRTQQIKIQLEGSGLVGKG</sequence>
<dbReference type="AlphaFoldDB" id="A0A202B584"/>
<accession>A0A202B584</accession>
<comment type="caution">
    <text evidence="1">The sequence shown here is derived from an EMBL/GenBank/DDBJ whole genome shotgun (WGS) entry which is preliminary data.</text>
</comment>
<evidence type="ECO:0000313" key="2">
    <source>
        <dbReference type="Proteomes" id="UP000196342"/>
    </source>
</evidence>
<organism evidence="1 2">
    <name type="scientific">Chromobacterium violaceum</name>
    <dbReference type="NCBI Taxonomy" id="536"/>
    <lineage>
        <taxon>Bacteria</taxon>
        <taxon>Pseudomonadati</taxon>
        <taxon>Pseudomonadota</taxon>
        <taxon>Betaproteobacteria</taxon>
        <taxon>Neisseriales</taxon>
        <taxon>Chromobacteriaceae</taxon>
        <taxon>Chromobacterium</taxon>
    </lineage>
</organism>
<name>A0A202B584_CHRVL</name>
<reference evidence="1 2" key="1">
    <citation type="submission" date="2017-05" db="EMBL/GenBank/DDBJ databases">
        <title>Chromobacterium violaceum GHPS1 isolated from Hydrocarbon polluted soil in French Guiana display an awesome secondary metabolite arsenal and a battery of drug and heavy-metal-resistance and detoxification of xenobiotics proteins.</title>
        <authorList>
            <person name="Belbahri L."/>
        </authorList>
    </citation>
    <scope>NUCLEOTIDE SEQUENCE [LARGE SCALE GENOMIC DNA]</scope>
    <source>
        <strain evidence="1 2">GHPS1</strain>
    </source>
</reference>
<dbReference type="Proteomes" id="UP000196342">
    <property type="component" value="Unassembled WGS sequence"/>
</dbReference>
<gene>
    <name evidence="1" type="ORF">CBW21_17685</name>
</gene>
<evidence type="ECO:0000313" key="1">
    <source>
        <dbReference type="EMBL" id="OVE46727.1"/>
    </source>
</evidence>
<keyword evidence="2" id="KW-1185">Reference proteome</keyword>